<feature type="region of interest" description="Disordered" evidence="9">
    <location>
        <begin position="150"/>
        <end position="189"/>
    </location>
</feature>
<organism evidence="11 12">
    <name type="scientific">Aspergillus glaucus CBS 516.65</name>
    <dbReference type="NCBI Taxonomy" id="1160497"/>
    <lineage>
        <taxon>Eukaryota</taxon>
        <taxon>Fungi</taxon>
        <taxon>Dikarya</taxon>
        <taxon>Ascomycota</taxon>
        <taxon>Pezizomycotina</taxon>
        <taxon>Eurotiomycetes</taxon>
        <taxon>Eurotiomycetidae</taxon>
        <taxon>Eurotiales</taxon>
        <taxon>Aspergillaceae</taxon>
        <taxon>Aspergillus</taxon>
        <taxon>Aspergillus subgen. Aspergillus</taxon>
    </lineage>
</organism>
<feature type="transmembrane region" description="Helical" evidence="10">
    <location>
        <begin position="242"/>
        <end position="262"/>
    </location>
</feature>
<gene>
    <name evidence="11" type="ORF">ASPGLDRAFT_40530</name>
</gene>
<dbReference type="PANTHER" id="PTHR43829">
    <property type="entry name" value="AQUAPORIN OR AQUAGLYCEROPORIN RELATED"/>
    <property type="match status" value="1"/>
</dbReference>
<dbReference type="VEuPathDB" id="FungiDB:ASPGLDRAFT_40530"/>
<reference evidence="12" key="1">
    <citation type="journal article" date="2017" name="Genome Biol.">
        <title>Comparative genomics reveals high biological diversity and specific adaptations in the industrially and medically important fungal genus Aspergillus.</title>
        <authorList>
            <person name="de Vries R.P."/>
            <person name="Riley R."/>
            <person name="Wiebenga A."/>
            <person name="Aguilar-Osorio G."/>
            <person name="Amillis S."/>
            <person name="Uchima C.A."/>
            <person name="Anderluh G."/>
            <person name="Asadollahi M."/>
            <person name="Askin M."/>
            <person name="Barry K."/>
            <person name="Battaglia E."/>
            <person name="Bayram O."/>
            <person name="Benocci T."/>
            <person name="Braus-Stromeyer S.A."/>
            <person name="Caldana C."/>
            <person name="Canovas D."/>
            <person name="Cerqueira G.C."/>
            <person name="Chen F."/>
            <person name="Chen W."/>
            <person name="Choi C."/>
            <person name="Clum A."/>
            <person name="Dos Santos R.A."/>
            <person name="Damasio A.R."/>
            <person name="Diallinas G."/>
            <person name="Emri T."/>
            <person name="Fekete E."/>
            <person name="Flipphi M."/>
            <person name="Freyberg S."/>
            <person name="Gallo A."/>
            <person name="Gournas C."/>
            <person name="Habgood R."/>
            <person name="Hainaut M."/>
            <person name="Harispe M.L."/>
            <person name="Henrissat B."/>
            <person name="Hilden K.S."/>
            <person name="Hope R."/>
            <person name="Hossain A."/>
            <person name="Karabika E."/>
            <person name="Karaffa L."/>
            <person name="Karanyi Z."/>
            <person name="Krasevec N."/>
            <person name="Kuo A."/>
            <person name="Kusch H."/>
            <person name="LaButti K."/>
            <person name="Lagendijk E.L."/>
            <person name="Lapidus A."/>
            <person name="Levasseur A."/>
            <person name="Lindquist E."/>
            <person name="Lipzen A."/>
            <person name="Logrieco A.F."/>
            <person name="MacCabe A."/>
            <person name="Maekelae M.R."/>
            <person name="Malavazi I."/>
            <person name="Melin P."/>
            <person name="Meyer V."/>
            <person name="Mielnichuk N."/>
            <person name="Miskei M."/>
            <person name="Molnar A.P."/>
            <person name="Mule G."/>
            <person name="Ngan C.Y."/>
            <person name="Orejas M."/>
            <person name="Orosz E."/>
            <person name="Ouedraogo J.P."/>
            <person name="Overkamp K.M."/>
            <person name="Park H.-S."/>
            <person name="Perrone G."/>
            <person name="Piumi F."/>
            <person name="Punt P.J."/>
            <person name="Ram A.F."/>
            <person name="Ramon A."/>
            <person name="Rauscher S."/>
            <person name="Record E."/>
            <person name="Riano-Pachon D.M."/>
            <person name="Robert V."/>
            <person name="Roehrig J."/>
            <person name="Ruller R."/>
            <person name="Salamov A."/>
            <person name="Salih N.S."/>
            <person name="Samson R.A."/>
            <person name="Sandor E."/>
            <person name="Sanguinetti M."/>
            <person name="Schuetze T."/>
            <person name="Sepcic K."/>
            <person name="Shelest E."/>
            <person name="Sherlock G."/>
            <person name="Sophianopoulou V."/>
            <person name="Squina F.M."/>
            <person name="Sun H."/>
            <person name="Susca A."/>
            <person name="Todd R.B."/>
            <person name="Tsang A."/>
            <person name="Unkles S.E."/>
            <person name="van de Wiele N."/>
            <person name="van Rossen-Uffink D."/>
            <person name="Oliveira J.V."/>
            <person name="Vesth T.C."/>
            <person name="Visser J."/>
            <person name="Yu J.-H."/>
            <person name="Zhou M."/>
            <person name="Andersen M.R."/>
            <person name="Archer D.B."/>
            <person name="Baker S.E."/>
            <person name="Benoit I."/>
            <person name="Brakhage A.A."/>
            <person name="Braus G.H."/>
            <person name="Fischer R."/>
            <person name="Frisvad J.C."/>
            <person name="Goldman G.H."/>
            <person name="Houbraken J."/>
            <person name="Oakley B."/>
            <person name="Pocsi I."/>
            <person name="Scazzocchio C."/>
            <person name="Seiboth B."/>
            <person name="vanKuyk P.A."/>
            <person name="Wortman J."/>
            <person name="Dyer P.S."/>
            <person name="Grigoriev I.V."/>
        </authorList>
    </citation>
    <scope>NUCLEOTIDE SEQUENCE [LARGE SCALE GENOMIC DNA]</scope>
    <source>
        <strain evidence="12">CBS 516.65</strain>
    </source>
</reference>
<dbReference type="PANTHER" id="PTHR43829:SF24">
    <property type="entry name" value="MIP AQUAPORIN (EUROFUNG)"/>
    <property type="match status" value="1"/>
</dbReference>
<evidence type="ECO:0000313" key="12">
    <source>
        <dbReference type="Proteomes" id="UP000184300"/>
    </source>
</evidence>
<evidence type="ECO:0000256" key="10">
    <source>
        <dbReference type="SAM" id="Phobius"/>
    </source>
</evidence>
<feature type="compositionally biased region" description="Basic and acidic residues" evidence="9">
    <location>
        <begin position="166"/>
        <end position="183"/>
    </location>
</feature>
<feature type="transmembrane region" description="Helical" evidence="10">
    <location>
        <begin position="335"/>
        <end position="359"/>
    </location>
</feature>
<feature type="compositionally biased region" description="Polar residues" evidence="9">
    <location>
        <begin position="30"/>
        <end position="59"/>
    </location>
</feature>
<feature type="transmembrane region" description="Helical" evidence="10">
    <location>
        <begin position="433"/>
        <end position="455"/>
    </location>
</feature>
<dbReference type="InterPro" id="IPR050363">
    <property type="entry name" value="MIP/Aquaporin"/>
</dbReference>
<keyword evidence="12" id="KW-1185">Reference proteome</keyword>
<dbReference type="STRING" id="1160497.A0A1L9V4A3"/>
<comment type="similarity">
    <text evidence="2 8">Belongs to the MIP/aquaporin (TC 1.A.8) family.</text>
</comment>
<keyword evidence="3 8" id="KW-0813">Transport</keyword>
<feature type="transmembrane region" description="Helical" evidence="10">
    <location>
        <begin position="283"/>
        <end position="305"/>
    </location>
</feature>
<dbReference type="FunFam" id="1.20.1080.10:FF:000022">
    <property type="entry name" value="MIP aquaporin"/>
    <property type="match status" value="1"/>
</dbReference>
<dbReference type="GeneID" id="34461492"/>
<evidence type="ECO:0008006" key="13">
    <source>
        <dbReference type="Google" id="ProtNLM"/>
    </source>
</evidence>
<name>A0A1L9V4A3_ASPGL</name>
<dbReference type="GO" id="GO:0015250">
    <property type="term" value="F:water channel activity"/>
    <property type="evidence" value="ECO:0007669"/>
    <property type="project" value="TreeGrafter"/>
</dbReference>
<dbReference type="GO" id="GO:0015254">
    <property type="term" value="F:glycerol channel activity"/>
    <property type="evidence" value="ECO:0007669"/>
    <property type="project" value="TreeGrafter"/>
</dbReference>
<evidence type="ECO:0000256" key="4">
    <source>
        <dbReference type="ARBA" id="ARBA00022692"/>
    </source>
</evidence>
<dbReference type="Pfam" id="PF00230">
    <property type="entry name" value="MIP"/>
    <property type="match status" value="1"/>
</dbReference>
<evidence type="ECO:0000256" key="8">
    <source>
        <dbReference type="RuleBase" id="RU000477"/>
    </source>
</evidence>
<feature type="transmembrane region" description="Helical" evidence="10">
    <location>
        <begin position="207"/>
        <end position="230"/>
    </location>
</feature>
<evidence type="ECO:0000256" key="6">
    <source>
        <dbReference type="ARBA" id="ARBA00022989"/>
    </source>
</evidence>
<feature type="compositionally biased region" description="Polar residues" evidence="9">
    <location>
        <begin position="1"/>
        <end position="10"/>
    </location>
</feature>
<dbReference type="AlphaFoldDB" id="A0A1L9V4A3"/>
<proteinExistence type="inferred from homology"/>
<dbReference type="EMBL" id="KV878928">
    <property type="protein sequence ID" value="OJJ78750.1"/>
    <property type="molecule type" value="Genomic_DNA"/>
</dbReference>
<dbReference type="InterPro" id="IPR022357">
    <property type="entry name" value="MIP_CS"/>
</dbReference>
<comment type="subcellular location">
    <subcellularLocation>
        <location evidence="1">Membrane</location>
        <topology evidence="1">Multi-pass membrane protein</topology>
    </subcellularLocation>
</comment>
<keyword evidence="7 10" id="KW-0472">Membrane</keyword>
<dbReference type="PRINTS" id="PR00783">
    <property type="entry name" value="MINTRINSICP"/>
</dbReference>
<dbReference type="CDD" id="cd00333">
    <property type="entry name" value="MIP"/>
    <property type="match status" value="1"/>
</dbReference>
<dbReference type="SUPFAM" id="SSF81338">
    <property type="entry name" value="Aquaporin-like"/>
    <property type="match status" value="1"/>
</dbReference>
<dbReference type="PROSITE" id="PS00221">
    <property type="entry name" value="MIP"/>
    <property type="match status" value="1"/>
</dbReference>
<dbReference type="Proteomes" id="UP000184300">
    <property type="component" value="Unassembled WGS sequence"/>
</dbReference>
<feature type="transmembrane region" description="Helical" evidence="10">
    <location>
        <begin position="371"/>
        <end position="389"/>
    </location>
</feature>
<dbReference type="GO" id="GO:0005886">
    <property type="term" value="C:plasma membrane"/>
    <property type="evidence" value="ECO:0007669"/>
    <property type="project" value="TreeGrafter"/>
</dbReference>
<keyword evidence="4 8" id="KW-0812">Transmembrane</keyword>
<feature type="compositionally biased region" description="Polar residues" evidence="9">
    <location>
        <begin position="150"/>
        <end position="164"/>
    </location>
</feature>
<accession>A0A1L9V4A3</accession>
<evidence type="ECO:0000256" key="7">
    <source>
        <dbReference type="ARBA" id="ARBA00023136"/>
    </source>
</evidence>
<feature type="compositionally biased region" description="Low complexity" evidence="9">
    <location>
        <begin position="11"/>
        <end position="29"/>
    </location>
</feature>
<dbReference type="RefSeq" id="XP_022395448.1">
    <property type="nucleotide sequence ID" value="XM_022545231.1"/>
</dbReference>
<keyword evidence="5" id="KW-0677">Repeat</keyword>
<dbReference type="OrthoDB" id="3222at2759"/>
<evidence type="ECO:0000256" key="2">
    <source>
        <dbReference type="ARBA" id="ARBA00006175"/>
    </source>
</evidence>
<sequence length="498" mass="54380">MPLTEQQTTLSRGSGPGSPEEPSTGPRSGNPSTDNEHSLNNQSQGHDLTANVNNANANRESGHDTLNEPAALTEEDHQKEDATGTNPEFSLAGPYNNPQSVYVSPEYRENNPGYGKPHDEPLWSLAQPFPRVVRPGMRMRGERGEEVFATQTGTPEEAQQTATSPEKADGELGKEGKEEDPAHKVSKPQHGDFFNTWGRIRNIFREFLSELLGATIALLIGLCASLSRVTSQEQAGTFESQSWAWGFGFMVGIYVAGGISGGHLNPAISISLSVFRGFPVRMCLQYILAQILAALASGGIAYGIYYNSIHYAASINQQTPSQIMDSVFYTMPKEWVHPAAAFFNEFVGTGILVCTILALGDHTNAPPGAGMQAFLVGLLVMILCVALGYNTGGCFNPARDFGPRLFALMAGYGGRLFTQQHAWWIWGSWVADITGGLFGAFIYDLFIFTGGESLVNYPPRRRKRAFLIKKMKLRSKLLGRKRHQNADIESAIRDVENG</sequence>
<evidence type="ECO:0000256" key="1">
    <source>
        <dbReference type="ARBA" id="ARBA00004141"/>
    </source>
</evidence>
<dbReference type="Gene3D" id="1.20.1080.10">
    <property type="entry name" value="Glycerol uptake facilitator protein"/>
    <property type="match status" value="1"/>
</dbReference>
<evidence type="ECO:0000256" key="3">
    <source>
        <dbReference type="ARBA" id="ARBA00022448"/>
    </source>
</evidence>
<dbReference type="InterPro" id="IPR023271">
    <property type="entry name" value="Aquaporin-like"/>
</dbReference>
<evidence type="ECO:0000313" key="11">
    <source>
        <dbReference type="EMBL" id="OJJ78750.1"/>
    </source>
</evidence>
<evidence type="ECO:0000256" key="5">
    <source>
        <dbReference type="ARBA" id="ARBA00022737"/>
    </source>
</evidence>
<dbReference type="InterPro" id="IPR000425">
    <property type="entry name" value="MIP"/>
</dbReference>
<keyword evidence="6 10" id="KW-1133">Transmembrane helix</keyword>
<protein>
    <recommendedName>
        <fullName evidence="13">Aquaporin</fullName>
    </recommendedName>
</protein>
<feature type="region of interest" description="Disordered" evidence="9">
    <location>
        <begin position="1"/>
        <end position="122"/>
    </location>
</feature>
<evidence type="ECO:0000256" key="9">
    <source>
        <dbReference type="SAM" id="MobiDB-lite"/>
    </source>
</evidence>